<dbReference type="SUPFAM" id="SSF82919">
    <property type="entry name" value="Zn-finger domain of Sec23/24"/>
    <property type="match status" value="1"/>
</dbReference>
<dbReference type="SUPFAM" id="SSF81811">
    <property type="entry name" value="Helical domain of Sec23/24"/>
    <property type="match status" value="1"/>
</dbReference>
<evidence type="ECO:0000256" key="13">
    <source>
        <dbReference type="ARBA" id="ARBA00025471"/>
    </source>
</evidence>
<evidence type="ECO:0000256" key="5">
    <source>
        <dbReference type="ARBA" id="ARBA00022448"/>
    </source>
</evidence>
<evidence type="ECO:0000256" key="12">
    <source>
        <dbReference type="ARBA" id="ARBA00023329"/>
    </source>
</evidence>
<dbReference type="GO" id="GO:0070971">
    <property type="term" value="C:endoplasmic reticulum exit site"/>
    <property type="evidence" value="ECO:0007669"/>
    <property type="project" value="TreeGrafter"/>
</dbReference>
<dbReference type="InterPro" id="IPR006895">
    <property type="entry name" value="Znf_Sec23_Sec24"/>
</dbReference>
<dbReference type="PANTHER" id="PTHR13803">
    <property type="entry name" value="SEC24-RELATED PROTEIN"/>
    <property type="match status" value="1"/>
</dbReference>
<dbReference type="Gene3D" id="1.20.120.730">
    <property type="entry name" value="Sec23/Sec24 helical domain"/>
    <property type="match status" value="1"/>
</dbReference>
<dbReference type="STRING" id="28573.A0A0U1LQK2"/>
<dbReference type="AlphaFoldDB" id="A0A0U1LQK2"/>
<dbReference type="GO" id="GO:0000149">
    <property type="term" value="F:SNARE binding"/>
    <property type="evidence" value="ECO:0007669"/>
    <property type="project" value="TreeGrafter"/>
</dbReference>
<keyword evidence="9" id="KW-0931">ER-Golgi transport</keyword>
<dbReference type="InterPro" id="IPR050550">
    <property type="entry name" value="SEC23_SEC24_subfamily"/>
</dbReference>
<evidence type="ECO:0000313" key="21">
    <source>
        <dbReference type="Proteomes" id="UP000054383"/>
    </source>
</evidence>
<evidence type="ECO:0000259" key="18">
    <source>
        <dbReference type="Pfam" id="PF04815"/>
    </source>
</evidence>
<organism evidence="20 21">
    <name type="scientific">Talaromyces islandicus</name>
    <name type="common">Penicillium islandicum</name>
    <dbReference type="NCBI Taxonomy" id="28573"/>
    <lineage>
        <taxon>Eukaryota</taxon>
        <taxon>Fungi</taxon>
        <taxon>Dikarya</taxon>
        <taxon>Ascomycota</taxon>
        <taxon>Pezizomycotina</taxon>
        <taxon>Eurotiomycetes</taxon>
        <taxon>Eurotiomycetidae</taxon>
        <taxon>Eurotiales</taxon>
        <taxon>Trichocomaceae</taxon>
        <taxon>Talaromyces</taxon>
        <taxon>Talaromyces sect. Islandici</taxon>
    </lineage>
</organism>
<keyword evidence="6" id="KW-0479">Metal-binding</keyword>
<evidence type="ECO:0000256" key="11">
    <source>
        <dbReference type="ARBA" id="ARBA00023136"/>
    </source>
</evidence>
<gene>
    <name evidence="20" type="ORF">PISL3812_02684</name>
</gene>
<evidence type="ECO:0000259" key="15">
    <source>
        <dbReference type="Pfam" id="PF00626"/>
    </source>
</evidence>
<keyword evidence="7" id="KW-0256">Endoplasmic reticulum</keyword>
<dbReference type="Gene3D" id="3.40.20.10">
    <property type="entry name" value="Severin"/>
    <property type="match status" value="1"/>
</dbReference>
<evidence type="ECO:0008006" key="22">
    <source>
        <dbReference type="Google" id="ProtNLM"/>
    </source>
</evidence>
<dbReference type="InterPro" id="IPR029006">
    <property type="entry name" value="ADF-H/Gelsolin-like_dom_sf"/>
</dbReference>
<comment type="similarity">
    <text evidence="4">Belongs to the SEC23/SEC24 family. SEC24 subfamily.</text>
</comment>
<protein>
    <recommendedName>
        <fullName evidence="22">Protein transport protein SEC24</fullName>
    </recommendedName>
</protein>
<dbReference type="InterPro" id="IPR007123">
    <property type="entry name" value="Gelsolin-like_dom"/>
</dbReference>
<dbReference type="InterPro" id="IPR006900">
    <property type="entry name" value="Sec23/24_helical_dom"/>
</dbReference>
<feature type="domain" description="Zinc finger Sec23/Sec24-type" evidence="16">
    <location>
        <begin position="299"/>
        <end position="337"/>
    </location>
</feature>
<evidence type="ECO:0000256" key="10">
    <source>
        <dbReference type="ARBA" id="ARBA00022927"/>
    </source>
</evidence>
<dbReference type="SUPFAM" id="SSF53300">
    <property type="entry name" value="vWA-like"/>
    <property type="match status" value="1"/>
</dbReference>
<reference evidence="20 21" key="1">
    <citation type="submission" date="2015-04" db="EMBL/GenBank/DDBJ databases">
        <authorList>
            <person name="Syromyatnikov M.Y."/>
            <person name="Popov V.N."/>
        </authorList>
    </citation>
    <scope>NUCLEOTIDE SEQUENCE [LARGE SCALE GENOMIC DNA]</scope>
    <source>
        <strain evidence="20">WF-38-12</strain>
    </source>
</reference>
<evidence type="ECO:0000256" key="1">
    <source>
        <dbReference type="ARBA" id="ARBA00004255"/>
    </source>
</evidence>
<dbReference type="EMBL" id="CVMT01000002">
    <property type="protein sequence ID" value="CRG85645.1"/>
    <property type="molecule type" value="Genomic_DNA"/>
</dbReference>
<dbReference type="Pfam" id="PF04811">
    <property type="entry name" value="Sec23_trunk"/>
    <property type="match status" value="1"/>
</dbReference>
<evidence type="ECO:0000256" key="3">
    <source>
        <dbReference type="ARBA" id="ARBA00004397"/>
    </source>
</evidence>
<dbReference type="Proteomes" id="UP000054383">
    <property type="component" value="Unassembled WGS sequence"/>
</dbReference>
<dbReference type="InterPro" id="IPR036175">
    <property type="entry name" value="Sec23/24_helical_dom_sf"/>
</dbReference>
<dbReference type="GO" id="GO:0006886">
    <property type="term" value="P:intracellular protein transport"/>
    <property type="evidence" value="ECO:0007669"/>
    <property type="project" value="InterPro"/>
</dbReference>
<dbReference type="Pfam" id="PF04810">
    <property type="entry name" value="zf-Sec23_Sec24"/>
    <property type="match status" value="1"/>
</dbReference>
<dbReference type="Gene3D" id="3.40.50.410">
    <property type="entry name" value="von Willebrand factor, type A domain"/>
    <property type="match status" value="1"/>
</dbReference>
<feature type="domain" description="Sec23/Sec24 helical" evidence="18">
    <location>
        <begin position="724"/>
        <end position="823"/>
    </location>
</feature>
<dbReference type="GO" id="GO:0008270">
    <property type="term" value="F:zinc ion binding"/>
    <property type="evidence" value="ECO:0007669"/>
    <property type="project" value="InterPro"/>
</dbReference>
<dbReference type="GO" id="GO:0090110">
    <property type="term" value="P:COPII-coated vesicle cargo loading"/>
    <property type="evidence" value="ECO:0007669"/>
    <property type="project" value="TreeGrafter"/>
</dbReference>
<evidence type="ECO:0000256" key="9">
    <source>
        <dbReference type="ARBA" id="ARBA00022892"/>
    </source>
</evidence>
<dbReference type="Pfam" id="PF08033">
    <property type="entry name" value="Sec23_BS"/>
    <property type="match status" value="1"/>
</dbReference>
<sequence length="1012" mass="108870">MADYSTYYAAGNPGAPGEDPNRQQQQQPPLPGPPTSFGPAGGFQQPGAPYGAPHPSQFGGQPGAGYAPGMAPGAPEGNAMAGLATQMGGLGITSDAGARGHKKKNRHAYHDIGAPAVGAPAPQGLNAFPPQTEPAAPQFLNTGLNQGIPQPGAPAPAPAPGLAVGAAPGAAPMSQPVNPAMGAGYQPTGAGSVPTQGKIDPEQIPSVPRSRDLPSQYYFTHVYPTMEQHVPPPASIPFVAHDQGNSSPKFARLTLNNIPAASDFLNSTGLPMGLILQPLARLDAGEQPVPLIDFGDVGPPRCRRCRTYINPFMTFRSGGNKFVCNMCTFPNDVPAEYFAPVDPSGVRVDRTQRPELMMGTVEFTVPKEYWVKEPVGLQQLFLIDVSQESINRGFLRGVCEGIINALYGSDEDATDADESESRRVPEGSKIGIVTFDKEIHFYNLSHLLEKAQMLVMTDLEEPFLPLSEGLFVDPYESKTVITSLLKQLPTLFSHIKNPEPALLPSIKAALSALQTTGGKIICSLSTLPTFGPGSLTMRDKSQAPDGETRLFAIENAEWKALATKLSESGVGIDFFAASPGGGFMDLTTIGYTSAISGGETFFYPNFHAPRDLLKLSQEISHAVTRETGYQALMKVRCSNGLQVSSYHGNFLQHTFGADLEIGTIDADKALGVIFSHDGKLDPKLDAHFQAALLYTSASGQRRVRCINIVAAVNEGGLETMKCIDQDAVVSIIAKEAASKAGDKTLKDIRASITEKTVDIFSGYRKNFSGSHPPGQLVLPENLKEFSMYMLGLIKSRAFKGGSETADRRVHDLRMLRSIGCQETSLYLYPRILPIHNMRPEDGFANEQGQLQVPPSLRATFSRIEEGGVYLIDNGQTVLLWMHSQVSPNLLEDLFGPGFTSLQSLDANTSSLPVLETHLNAQVRNLLQYLSTVRGSKAVTVQLARQGLDGAEFEFARSLVEDRNNEAQSYVDWLVHIHRQINLELAGHRKKEETSSAGESGLSSLAGIRAPYW</sequence>
<evidence type="ECO:0000259" key="16">
    <source>
        <dbReference type="Pfam" id="PF04810"/>
    </source>
</evidence>
<keyword evidence="8" id="KW-0862">Zinc</keyword>
<dbReference type="InterPro" id="IPR036180">
    <property type="entry name" value="Gelsolin-like_dom_sf"/>
</dbReference>
<feature type="compositionally biased region" description="Low complexity" evidence="14">
    <location>
        <begin position="37"/>
        <end position="53"/>
    </location>
</feature>
<keyword evidence="11" id="KW-0472">Membrane</keyword>
<dbReference type="InterPro" id="IPR036465">
    <property type="entry name" value="vWFA_dom_sf"/>
</dbReference>
<dbReference type="Pfam" id="PF00626">
    <property type="entry name" value="Gelsolin"/>
    <property type="match status" value="1"/>
</dbReference>
<keyword evidence="10" id="KW-0653">Protein transport</keyword>
<feature type="domain" description="Gelsolin-like" evidence="15">
    <location>
        <begin position="851"/>
        <end position="923"/>
    </location>
</feature>
<evidence type="ECO:0000259" key="19">
    <source>
        <dbReference type="Pfam" id="PF08033"/>
    </source>
</evidence>
<evidence type="ECO:0000313" key="20">
    <source>
        <dbReference type="EMBL" id="CRG85645.1"/>
    </source>
</evidence>
<dbReference type="InterPro" id="IPR012990">
    <property type="entry name" value="Beta-sandwich_Sec23_24"/>
</dbReference>
<dbReference type="InterPro" id="IPR036174">
    <property type="entry name" value="Znf_Sec23_Sec24_sf"/>
</dbReference>
<dbReference type="InterPro" id="IPR006896">
    <property type="entry name" value="Sec23/24_trunk_dom"/>
</dbReference>
<evidence type="ECO:0000256" key="4">
    <source>
        <dbReference type="ARBA" id="ARBA00008334"/>
    </source>
</evidence>
<evidence type="ECO:0000256" key="7">
    <source>
        <dbReference type="ARBA" id="ARBA00022824"/>
    </source>
</evidence>
<keyword evidence="21" id="KW-1185">Reference proteome</keyword>
<dbReference type="SUPFAM" id="SSF82754">
    <property type="entry name" value="C-terminal, gelsolin-like domain of Sec23/24"/>
    <property type="match status" value="1"/>
</dbReference>
<dbReference type="OMA" id="INPFMTF"/>
<proteinExistence type="inferred from homology"/>
<feature type="compositionally biased region" description="Low complexity" evidence="14">
    <location>
        <begin position="16"/>
        <end position="27"/>
    </location>
</feature>
<accession>A0A0U1LQK2</accession>
<evidence type="ECO:0000256" key="14">
    <source>
        <dbReference type="SAM" id="MobiDB-lite"/>
    </source>
</evidence>
<dbReference type="PANTHER" id="PTHR13803:SF4">
    <property type="entry name" value="SECRETORY 24CD, ISOFORM C"/>
    <property type="match status" value="1"/>
</dbReference>
<feature type="domain" description="Sec23/Sec24 trunk" evidence="17">
    <location>
        <begin position="380"/>
        <end position="621"/>
    </location>
</feature>
<keyword evidence="5" id="KW-0813">Transport</keyword>
<dbReference type="GO" id="GO:0000139">
    <property type="term" value="C:Golgi membrane"/>
    <property type="evidence" value="ECO:0007669"/>
    <property type="project" value="UniProtKB-SubCell"/>
</dbReference>
<evidence type="ECO:0000256" key="6">
    <source>
        <dbReference type="ARBA" id="ARBA00022723"/>
    </source>
</evidence>
<feature type="region of interest" description="Disordered" evidence="14">
    <location>
        <begin position="1"/>
        <end position="71"/>
    </location>
</feature>
<evidence type="ECO:0000256" key="2">
    <source>
        <dbReference type="ARBA" id="ARBA00004299"/>
    </source>
</evidence>
<comment type="function">
    <text evidence="13">Component of the coat protein complex II (COPII) which promotes the formation of transport vesicles from the endoplasmic reticulum (ER). The coat has two main functions, the physical deformation of the endoplasmic reticulum membrane into vesicles and the selection of cargo molecules.</text>
</comment>
<name>A0A0U1LQK2_TALIS</name>
<dbReference type="Pfam" id="PF04815">
    <property type="entry name" value="Sec23_helical"/>
    <property type="match status" value="1"/>
</dbReference>
<keyword evidence="12" id="KW-0968">Cytoplasmic vesicle</keyword>
<feature type="domain" description="Sec23/Sec24 beta-sandwich" evidence="19">
    <location>
        <begin position="628"/>
        <end position="712"/>
    </location>
</feature>
<dbReference type="GO" id="GO:0005789">
    <property type="term" value="C:endoplasmic reticulum membrane"/>
    <property type="evidence" value="ECO:0007669"/>
    <property type="project" value="UniProtKB-SubCell"/>
</dbReference>
<dbReference type="Gene3D" id="2.60.40.1670">
    <property type="entry name" value="beta-sandwich domain of Sec23/24"/>
    <property type="match status" value="1"/>
</dbReference>
<evidence type="ECO:0000256" key="8">
    <source>
        <dbReference type="ARBA" id="ARBA00022833"/>
    </source>
</evidence>
<evidence type="ECO:0000259" key="17">
    <source>
        <dbReference type="Pfam" id="PF04811"/>
    </source>
</evidence>
<dbReference type="GO" id="GO:0030127">
    <property type="term" value="C:COPII vesicle coat"/>
    <property type="evidence" value="ECO:0007669"/>
    <property type="project" value="InterPro"/>
</dbReference>
<dbReference type="SUPFAM" id="SSF81995">
    <property type="entry name" value="beta-sandwich domain of Sec23/24"/>
    <property type="match status" value="1"/>
</dbReference>
<comment type="subcellular location">
    <subcellularLocation>
        <location evidence="2">Cytoplasmic vesicle</location>
        <location evidence="2">COPII-coated vesicle membrane</location>
        <topology evidence="2">Peripheral membrane protein</topology>
        <orientation evidence="2">Cytoplasmic side</orientation>
    </subcellularLocation>
    <subcellularLocation>
        <location evidence="3">Endoplasmic reticulum membrane</location>
        <topology evidence="3">Peripheral membrane protein</topology>
        <orientation evidence="3">Cytoplasmic side</orientation>
    </subcellularLocation>
    <subcellularLocation>
        <location evidence="1">Golgi apparatus membrane</location>
        <topology evidence="1">Peripheral membrane protein</topology>
        <orientation evidence="1">Cytoplasmic side</orientation>
    </subcellularLocation>
</comment>
<dbReference type="OrthoDB" id="49016at2759"/>
<dbReference type="Gene3D" id="2.30.30.380">
    <property type="entry name" value="Zn-finger domain of Sec23/24"/>
    <property type="match status" value="1"/>
</dbReference>